<feature type="compositionally biased region" description="Polar residues" evidence="4">
    <location>
        <begin position="346"/>
        <end position="356"/>
    </location>
</feature>
<sequence length="356" mass="40180">MLRLSIAQRVGQRLSIRCFCNESPKNAFPSKEEIVKKKTPTGKLDEKEDKPYSDPHLPRHPGGVNPKTGEVGGPAGVEPTRYGDWERKGRANLMPVDEFLKEAQTSPVTAVEKAIAHPQVINFAPLLQVPQIQQLQNTNPLVYKTLLLFAYGTMEEDSKEVPLDESALNKLRALSLISYASKERWLKYDQLMPKLRLTTIRQVEDLIIENIYKGFISGKMDSMRNLVEIYDFASRDVCSEEISSIAKTVDEWLQNANNTAKCFNNVADEHDTEFKDCRRKEREMETMILSAKKNLENVVRNDQMDLPMMHGLSGSMFYNTAHMGGHHGGGPPQQRRKGRGGGLVQKPSNPRGQVPF</sequence>
<dbReference type="Pfam" id="PF01399">
    <property type="entry name" value="PCI"/>
    <property type="match status" value="1"/>
</dbReference>
<dbReference type="SMART" id="SM00088">
    <property type="entry name" value="PINT"/>
    <property type="match status" value="1"/>
</dbReference>
<evidence type="ECO:0000256" key="2">
    <source>
        <dbReference type="ARBA" id="ARBA00008482"/>
    </source>
</evidence>
<name>A0A2A2KG08_9BILA</name>
<dbReference type="InterPro" id="IPR045237">
    <property type="entry name" value="COPS7/eIF3m"/>
</dbReference>
<comment type="caution">
    <text evidence="6">The sequence shown here is derived from an EMBL/GenBank/DDBJ whole genome shotgun (WGS) entry which is preliminary data.</text>
</comment>
<dbReference type="InterPro" id="IPR012875">
    <property type="entry name" value="SDHF4"/>
</dbReference>
<feature type="compositionally biased region" description="Basic and acidic residues" evidence="4">
    <location>
        <begin position="43"/>
        <end position="57"/>
    </location>
</feature>
<dbReference type="PANTHER" id="PTHR15350">
    <property type="entry name" value="COP9 SIGNALOSOME COMPLEX SUBUNIT 7/DENDRITIC CELL PROTEIN GA17"/>
    <property type="match status" value="1"/>
</dbReference>
<dbReference type="STRING" id="2018661.A0A2A2KG08"/>
<proteinExistence type="inferred from homology"/>
<evidence type="ECO:0000256" key="1">
    <source>
        <dbReference type="ARBA" id="ARBA00005701"/>
    </source>
</evidence>
<protein>
    <recommendedName>
        <fullName evidence="5">PCI domain-containing protein</fullName>
    </recommendedName>
</protein>
<organism evidence="6 7">
    <name type="scientific">Diploscapter pachys</name>
    <dbReference type="NCBI Taxonomy" id="2018661"/>
    <lineage>
        <taxon>Eukaryota</taxon>
        <taxon>Metazoa</taxon>
        <taxon>Ecdysozoa</taxon>
        <taxon>Nematoda</taxon>
        <taxon>Chromadorea</taxon>
        <taxon>Rhabditida</taxon>
        <taxon>Rhabditina</taxon>
        <taxon>Rhabditomorpha</taxon>
        <taxon>Rhabditoidea</taxon>
        <taxon>Rhabditidae</taxon>
        <taxon>Diploscapter</taxon>
    </lineage>
</organism>
<dbReference type="PANTHER" id="PTHR15350:SF5">
    <property type="entry name" value="COP9 SIGNALOSOME COMPLEX SUBUNIT 7"/>
    <property type="match status" value="1"/>
</dbReference>
<comment type="similarity">
    <text evidence="2">Belongs to the CSN7/EIF3M family. CSN7 subfamily.</text>
</comment>
<keyword evidence="7" id="KW-1185">Reference proteome</keyword>
<comment type="similarity">
    <text evidence="1">Belongs to the SDHAF4 family.</text>
</comment>
<evidence type="ECO:0000256" key="3">
    <source>
        <dbReference type="ARBA" id="ARBA00022790"/>
    </source>
</evidence>
<keyword evidence="3" id="KW-0736">Signalosome</keyword>
<evidence type="ECO:0000313" key="7">
    <source>
        <dbReference type="Proteomes" id="UP000218231"/>
    </source>
</evidence>
<dbReference type="AlphaFoldDB" id="A0A2A2KG08"/>
<evidence type="ECO:0000259" key="5">
    <source>
        <dbReference type="SMART" id="SM00088"/>
    </source>
</evidence>
<dbReference type="GO" id="GO:0008180">
    <property type="term" value="C:COP9 signalosome"/>
    <property type="evidence" value="ECO:0007669"/>
    <property type="project" value="UniProtKB-KW"/>
</dbReference>
<feature type="region of interest" description="Disordered" evidence="4">
    <location>
        <begin position="31"/>
        <end position="83"/>
    </location>
</feature>
<accession>A0A2A2KG08</accession>
<evidence type="ECO:0000256" key="4">
    <source>
        <dbReference type="SAM" id="MobiDB-lite"/>
    </source>
</evidence>
<dbReference type="InterPro" id="IPR000717">
    <property type="entry name" value="PCI_dom"/>
</dbReference>
<evidence type="ECO:0000313" key="6">
    <source>
        <dbReference type="EMBL" id="PAV72857.1"/>
    </source>
</evidence>
<dbReference type="Proteomes" id="UP000218231">
    <property type="component" value="Unassembled WGS sequence"/>
</dbReference>
<dbReference type="OrthoDB" id="201362at2759"/>
<gene>
    <name evidence="6" type="ORF">WR25_19022</name>
</gene>
<feature type="region of interest" description="Disordered" evidence="4">
    <location>
        <begin position="320"/>
        <end position="356"/>
    </location>
</feature>
<reference evidence="6 7" key="1">
    <citation type="journal article" date="2017" name="Curr. Biol.">
        <title>Genome architecture and evolution of a unichromosomal asexual nematode.</title>
        <authorList>
            <person name="Fradin H."/>
            <person name="Zegar C."/>
            <person name="Gutwein M."/>
            <person name="Lucas J."/>
            <person name="Kovtun M."/>
            <person name="Corcoran D."/>
            <person name="Baugh L.R."/>
            <person name="Kiontke K."/>
            <person name="Gunsalus K."/>
            <person name="Fitch D.H."/>
            <person name="Piano F."/>
        </authorList>
    </citation>
    <scope>NUCLEOTIDE SEQUENCE [LARGE SCALE GENOMIC DNA]</scope>
    <source>
        <strain evidence="6">PF1309</strain>
    </source>
</reference>
<dbReference type="EMBL" id="LIAE01008690">
    <property type="protein sequence ID" value="PAV72857.1"/>
    <property type="molecule type" value="Genomic_DNA"/>
</dbReference>
<dbReference type="Pfam" id="PF07896">
    <property type="entry name" value="DUF1674"/>
    <property type="match status" value="1"/>
</dbReference>
<feature type="domain" description="PCI" evidence="5">
    <location>
        <begin position="162"/>
        <end position="252"/>
    </location>
</feature>